<accession>A0A7J6EZM7</accession>
<dbReference type="EMBL" id="JAATIQ010000107">
    <property type="protein sequence ID" value="KAF4381877.1"/>
    <property type="molecule type" value="Genomic_DNA"/>
</dbReference>
<dbReference type="Proteomes" id="UP000525078">
    <property type="component" value="Unassembled WGS sequence"/>
</dbReference>
<gene>
    <name evidence="2" type="ORF">F8388_013454</name>
    <name evidence="3" type="ORF">G4B88_001172</name>
</gene>
<protein>
    <submittedName>
        <fullName evidence="2">Uncharacterized protein</fullName>
    </submittedName>
</protein>
<feature type="region of interest" description="Disordered" evidence="1">
    <location>
        <begin position="108"/>
        <end position="141"/>
    </location>
</feature>
<dbReference type="GO" id="GO:0072583">
    <property type="term" value="P:clathrin-dependent endocytosis"/>
    <property type="evidence" value="ECO:0007669"/>
    <property type="project" value="TreeGrafter"/>
</dbReference>
<dbReference type="InterPro" id="IPR001623">
    <property type="entry name" value="DnaJ_domain"/>
</dbReference>
<name>A0A7J6EZM7_CANSA</name>
<keyword evidence="5" id="KW-1185">Reference proteome</keyword>
<dbReference type="FunFam" id="1.10.287.110:FF:000043">
    <property type="entry name" value="J-domain protein required for chloroplast accumulation response 1"/>
    <property type="match status" value="1"/>
</dbReference>
<dbReference type="Gene3D" id="1.10.287.110">
    <property type="entry name" value="DnaJ domain"/>
    <property type="match status" value="1"/>
</dbReference>
<comment type="caution">
    <text evidence="2">The sequence shown here is derived from an EMBL/GenBank/DDBJ whole genome shotgun (WGS) entry which is preliminary data.</text>
</comment>
<organism evidence="2 4">
    <name type="scientific">Cannabis sativa</name>
    <name type="common">Hemp</name>
    <name type="synonym">Marijuana</name>
    <dbReference type="NCBI Taxonomy" id="3483"/>
    <lineage>
        <taxon>Eukaryota</taxon>
        <taxon>Viridiplantae</taxon>
        <taxon>Streptophyta</taxon>
        <taxon>Embryophyta</taxon>
        <taxon>Tracheophyta</taxon>
        <taxon>Spermatophyta</taxon>
        <taxon>Magnoliopsida</taxon>
        <taxon>eudicotyledons</taxon>
        <taxon>Gunneridae</taxon>
        <taxon>Pentapetalae</taxon>
        <taxon>rosids</taxon>
        <taxon>fabids</taxon>
        <taxon>Rosales</taxon>
        <taxon>Cannabaceae</taxon>
        <taxon>Cannabis</taxon>
    </lineage>
</organism>
<sequence length="516" mass="58077">MDESWRMPMSESHHSRRRSTEQAAVFADSTDTLDPEDFSDVFGGPPRSVYWRKVSADFAGATSNSFYDEIFRPQESFNSGRRGFPAFRIPGGNDLGFYGDVFGSDLRDDGGGERMSRERSRPNSKAKSKSKSASSSVLSSEEMSPVVGEHVALSDFASKLRPINVPCRRSSTTLMQAEESLLKKQLGRINSNIIPSFFYGASRSPNDNNSCVEQPQFMETDIDQNTIHNWNSTTLVNNNNKSSSSQYFGFSRRVSSPETVSVKISLDDFDEQLNSPASSAVSSLCHDGSTINQTKSETHGTIDQVDQDELRDEDHEDEYEYDDDDEVNSSYVIEIGSDYRERTSSENAVAIDDAIAWAKERLQTYTNSEKELNTSLKEEDKESTKLVEEAMPNTRTFPQELMDNKHGIVQSSESQMEMRLQDENIRLWSSGKEKDIRLLLSTLHYILWANSGWSAISLTNLIESSQVKKAYQKARLCLHPDKLQQRGVTVPQKYVADKAFSILQDAWASFISQDAI</sequence>
<dbReference type="GO" id="GO:0030276">
    <property type="term" value="F:clathrin binding"/>
    <property type="evidence" value="ECO:0007669"/>
    <property type="project" value="TreeGrafter"/>
</dbReference>
<dbReference type="SUPFAM" id="SSF46565">
    <property type="entry name" value="Chaperone J-domain"/>
    <property type="match status" value="1"/>
</dbReference>
<evidence type="ECO:0000256" key="1">
    <source>
        <dbReference type="SAM" id="MobiDB-lite"/>
    </source>
</evidence>
<feature type="compositionally biased region" description="Polar residues" evidence="1">
    <location>
        <begin position="289"/>
        <end position="301"/>
    </location>
</feature>
<dbReference type="EMBL" id="JAATIP010000178">
    <property type="protein sequence ID" value="KAF4363090.1"/>
    <property type="molecule type" value="Genomic_DNA"/>
</dbReference>
<dbReference type="CDD" id="cd06257">
    <property type="entry name" value="DnaJ"/>
    <property type="match status" value="1"/>
</dbReference>
<evidence type="ECO:0000313" key="5">
    <source>
        <dbReference type="Proteomes" id="UP000583929"/>
    </source>
</evidence>
<dbReference type="AlphaFoldDB" id="A0A7J6EZM7"/>
<dbReference type="PANTHER" id="PTHR23172">
    <property type="entry name" value="AUXILIN/CYCLIN G-ASSOCIATED KINASE-RELATED"/>
    <property type="match status" value="1"/>
</dbReference>
<dbReference type="GO" id="GO:0031982">
    <property type="term" value="C:vesicle"/>
    <property type="evidence" value="ECO:0007669"/>
    <property type="project" value="TreeGrafter"/>
</dbReference>
<proteinExistence type="predicted"/>
<dbReference type="GO" id="GO:0005737">
    <property type="term" value="C:cytoplasm"/>
    <property type="evidence" value="ECO:0007669"/>
    <property type="project" value="TreeGrafter"/>
</dbReference>
<feature type="region of interest" description="Disordered" evidence="1">
    <location>
        <begin position="279"/>
        <end position="324"/>
    </location>
</feature>
<evidence type="ECO:0000313" key="3">
    <source>
        <dbReference type="EMBL" id="KAF4381877.1"/>
    </source>
</evidence>
<dbReference type="InterPro" id="IPR036869">
    <property type="entry name" value="J_dom_sf"/>
</dbReference>
<feature type="compositionally biased region" description="Basic and acidic residues" evidence="1">
    <location>
        <begin position="108"/>
        <end position="121"/>
    </location>
</feature>
<reference evidence="4 5" key="1">
    <citation type="journal article" date="2020" name="bioRxiv">
        <title>Sequence and annotation of 42 cannabis genomes reveals extensive copy number variation in cannabinoid synthesis and pathogen resistance genes.</title>
        <authorList>
            <person name="Mckernan K.J."/>
            <person name="Helbert Y."/>
            <person name="Kane L.T."/>
            <person name="Ebling H."/>
            <person name="Zhang L."/>
            <person name="Liu B."/>
            <person name="Eaton Z."/>
            <person name="Mclaughlin S."/>
            <person name="Kingan S."/>
            <person name="Baybayan P."/>
            <person name="Concepcion G."/>
            <person name="Jordan M."/>
            <person name="Riva A."/>
            <person name="Barbazuk W."/>
            <person name="Harkins T."/>
        </authorList>
    </citation>
    <scope>NUCLEOTIDE SEQUENCE [LARGE SCALE GENOMIC DNA]</scope>
    <source>
        <strain evidence="4 5">cv. Jamaican Lion 4</strain>
        <strain evidence="3">Father</strain>
        <strain evidence="2">Mother</strain>
        <tissue evidence="2">Leaf</tissue>
    </source>
</reference>
<dbReference type="Proteomes" id="UP000583929">
    <property type="component" value="Unassembled WGS sequence"/>
</dbReference>
<feature type="region of interest" description="Disordered" evidence="1">
    <location>
        <begin position="1"/>
        <end position="40"/>
    </location>
</feature>
<evidence type="ECO:0000313" key="2">
    <source>
        <dbReference type="EMBL" id="KAF4363090.1"/>
    </source>
</evidence>
<evidence type="ECO:0000313" key="4">
    <source>
        <dbReference type="Proteomes" id="UP000525078"/>
    </source>
</evidence>
<dbReference type="PANTHER" id="PTHR23172:SF69">
    <property type="entry name" value="CHAPERONE DNAJ-DOMAIN SUPERFAMILY PROTEIN"/>
    <property type="match status" value="1"/>
</dbReference>
<feature type="compositionally biased region" description="Acidic residues" evidence="1">
    <location>
        <begin position="305"/>
        <end position="324"/>
    </location>
</feature>
<feature type="compositionally biased region" description="Low complexity" evidence="1">
    <location>
        <begin position="131"/>
        <end position="140"/>
    </location>
</feature>
<dbReference type="GO" id="GO:0072318">
    <property type="term" value="P:clathrin coat disassembly"/>
    <property type="evidence" value="ECO:0007669"/>
    <property type="project" value="TreeGrafter"/>
</dbReference>